<proteinExistence type="predicted"/>
<dbReference type="VEuPathDB" id="VectorBase:GBRI028732"/>
<name>A0A1A9WQV4_9MUSC</name>
<accession>A0A1A9WQV4</accession>
<reference evidence="3" key="1">
    <citation type="submission" date="2014-03" db="EMBL/GenBank/DDBJ databases">
        <authorList>
            <person name="Aksoy S."/>
            <person name="Warren W."/>
            <person name="Wilson R.K."/>
        </authorList>
    </citation>
    <scope>NUCLEOTIDE SEQUENCE [LARGE SCALE GENOMIC DNA]</scope>
    <source>
        <strain evidence="3">IAEA</strain>
    </source>
</reference>
<keyword evidence="1" id="KW-1133">Transmembrane helix</keyword>
<evidence type="ECO:0000313" key="3">
    <source>
        <dbReference type="Proteomes" id="UP000091820"/>
    </source>
</evidence>
<sequence length="127" mass="15167">MQALNTSLPHCYSKINIKYVLIFVVIIFNRMILWINISRVRVKTFLCGGRMTECNMYTNKMELVHYYFDAWVIFLILGSHNKQFSITRSLQSYVERSESRAIPFRDPCRCNNYALQTVDQLKPNYFY</sequence>
<feature type="transmembrane region" description="Helical" evidence="1">
    <location>
        <begin position="20"/>
        <end position="42"/>
    </location>
</feature>
<evidence type="ECO:0000313" key="2">
    <source>
        <dbReference type="EnsemblMetazoa" id="GBRI028732-PA"/>
    </source>
</evidence>
<reference evidence="2" key="2">
    <citation type="submission" date="2020-05" db="UniProtKB">
        <authorList>
            <consortium name="EnsemblMetazoa"/>
        </authorList>
    </citation>
    <scope>IDENTIFICATION</scope>
    <source>
        <strain evidence="2">IAEA</strain>
    </source>
</reference>
<keyword evidence="1" id="KW-0812">Transmembrane</keyword>
<dbReference type="AlphaFoldDB" id="A0A1A9WQV4"/>
<dbReference type="EnsemblMetazoa" id="GBRI028732-RA">
    <property type="protein sequence ID" value="GBRI028732-PA"/>
    <property type="gene ID" value="GBRI028732"/>
</dbReference>
<organism evidence="2 3">
    <name type="scientific">Glossina brevipalpis</name>
    <dbReference type="NCBI Taxonomy" id="37001"/>
    <lineage>
        <taxon>Eukaryota</taxon>
        <taxon>Metazoa</taxon>
        <taxon>Ecdysozoa</taxon>
        <taxon>Arthropoda</taxon>
        <taxon>Hexapoda</taxon>
        <taxon>Insecta</taxon>
        <taxon>Pterygota</taxon>
        <taxon>Neoptera</taxon>
        <taxon>Endopterygota</taxon>
        <taxon>Diptera</taxon>
        <taxon>Brachycera</taxon>
        <taxon>Muscomorpha</taxon>
        <taxon>Hippoboscoidea</taxon>
        <taxon>Glossinidae</taxon>
        <taxon>Glossina</taxon>
    </lineage>
</organism>
<evidence type="ECO:0000256" key="1">
    <source>
        <dbReference type="SAM" id="Phobius"/>
    </source>
</evidence>
<dbReference type="Proteomes" id="UP000091820">
    <property type="component" value="Unassembled WGS sequence"/>
</dbReference>
<keyword evidence="1" id="KW-0472">Membrane</keyword>
<keyword evidence="3" id="KW-1185">Reference proteome</keyword>
<protein>
    <submittedName>
        <fullName evidence="2">Uncharacterized protein</fullName>
    </submittedName>
</protein>